<organism evidence="6 7">
    <name type="scientific">Pararhizobium polonicum</name>
    <dbReference type="NCBI Taxonomy" id="1612624"/>
    <lineage>
        <taxon>Bacteria</taxon>
        <taxon>Pseudomonadati</taxon>
        <taxon>Pseudomonadota</taxon>
        <taxon>Alphaproteobacteria</taxon>
        <taxon>Hyphomicrobiales</taxon>
        <taxon>Rhizobiaceae</taxon>
        <taxon>Rhizobium/Agrobacterium group</taxon>
        <taxon>Pararhizobium</taxon>
    </lineage>
</organism>
<evidence type="ECO:0000313" key="6">
    <source>
        <dbReference type="EMBL" id="OBZ92146.1"/>
    </source>
</evidence>
<dbReference type="EMBL" id="LGLV01000023">
    <property type="protein sequence ID" value="OBZ92146.1"/>
    <property type="molecule type" value="Genomic_DNA"/>
</dbReference>
<dbReference type="STRING" id="1612624.ADU59_28275"/>
<dbReference type="InterPro" id="IPR022790">
    <property type="entry name" value="GH26_dom"/>
</dbReference>
<dbReference type="InterPro" id="IPR017853">
    <property type="entry name" value="GH"/>
</dbReference>
<comment type="caution">
    <text evidence="6">The sequence shown here is derived from an EMBL/GenBank/DDBJ whole genome shotgun (WGS) entry which is preliminary data.</text>
</comment>
<accession>A0A1C7NTW5</accession>
<gene>
    <name evidence="6" type="ORF">ADU59_28275</name>
</gene>
<proteinExistence type="inferred from homology"/>
<evidence type="ECO:0000256" key="1">
    <source>
        <dbReference type="ARBA" id="ARBA00007754"/>
    </source>
</evidence>
<keyword evidence="7" id="KW-1185">Reference proteome</keyword>
<name>A0A1C7NTW5_9HYPH</name>
<evidence type="ECO:0000313" key="7">
    <source>
        <dbReference type="Proteomes" id="UP000093111"/>
    </source>
</evidence>
<keyword evidence="2 4" id="KW-0378">Hydrolase</keyword>
<sequence length="303" mass="34281">MPVTPILAGAALWPAYAQDAGTNTTAADKRPILHANATKFGAYDPYGDFGAQNGVETEALFLPWEDVDLTTLTVADNYAMQRNRKLLITIEPWSWNEGWRLSSDELRRKVLAGDYDANVKAISDVVKTLKSPVIIRWGQEMEDKSGRFSWSNWPAQDYISAYKKVAEQFRRDTPTVQIMWSPKGLEGLEKYYPGDNYVDLVGLSVFGLQEYDVRAYGAPKTFTQALQPGYERVMSFKKPIWVAELGYEGDVTYMQPWIQTATAKDAKFPDLKEVVYFNDRDVHAWPFGLGRPNWRVKPAASGN</sequence>
<dbReference type="Proteomes" id="UP000093111">
    <property type="component" value="Unassembled WGS sequence"/>
</dbReference>
<dbReference type="SUPFAM" id="SSF51445">
    <property type="entry name" value="(Trans)glycosidases"/>
    <property type="match status" value="1"/>
</dbReference>
<feature type="domain" description="GH26" evidence="5">
    <location>
        <begin position="1"/>
        <end position="303"/>
    </location>
</feature>
<dbReference type="PROSITE" id="PS51764">
    <property type="entry name" value="GH26"/>
    <property type="match status" value="1"/>
</dbReference>
<dbReference type="PANTHER" id="PTHR40079">
    <property type="entry name" value="MANNAN ENDO-1,4-BETA-MANNOSIDASE E-RELATED"/>
    <property type="match status" value="1"/>
</dbReference>
<reference evidence="6 7" key="1">
    <citation type="journal article" date="2016" name="Syst. Appl. Microbiol.">
        <title>Pararhizobium polonicum sp. nov. isolated from tumors on stone fruit rootstocks.</title>
        <authorList>
            <person name="Pulawska J."/>
            <person name="Kuzmanovic N."/>
            <person name="Willems A."/>
            <person name="Pothier J.F."/>
        </authorList>
    </citation>
    <scope>NUCLEOTIDE SEQUENCE [LARGE SCALE GENOMIC DNA]</scope>
    <source>
        <strain evidence="6 7">F5.1</strain>
    </source>
</reference>
<dbReference type="Gene3D" id="3.20.20.80">
    <property type="entry name" value="Glycosidases"/>
    <property type="match status" value="1"/>
</dbReference>
<dbReference type="GO" id="GO:0006080">
    <property type="term" value="P:substituted mannan metabolic process"/>
    <property type="evidence" value="ECO:0007669"/>
    <property type="project" value="InterPro"/>
</dbReference>
<evidence type="ECO:0000256" key="4">
    <source>
        <dbReference type="PROSITE-ProRule" id="PRU01100"/>
    </source>
</evidence>
<evidence type="ECO:0000256" key="3">
    <source>
        <dbReference type="ARBA" id="ARBA00023295"/>
    </source>
</evidence>
<keyword evidence="3 4" id="KW-0326">Glycosidase</keyword>
<dbReference type="GO" id="GO:0016985">
    <property type="term" value="F:mannan endo-1,4-beta-mannosidase activity"/>
    <property type="evidence" value="ECO:0007669"/>
    <property type="project" value="InterPro"/>
</dbReference>
<comment type="similarity">
    <text evidence="1 4">Belongs to the glycosyl hydrolase 26 family.</text>
</comment>
<dbReference type="PANTHER" id="PTHR40079:SF4">
    <property type="entry name" value="GH26 DOMAIN-CONTAINING PROTEIN-RELATED"/>
    <property type="match status" value="1"/>
</dbReference>
<dbReference type="InterPro" id="IPR000805">
    <property type="entry name" value="Glyco_hydro_26"/>
</dbReference>
<dbReference type="PATRIC" id="fig|1612624.7.peg.3828"/>
<evidence type="ECO:0000256" key="2">
    <source>
        <dbReference type="ARBA" id="ARBA00022801"/>
    </source>
</evidence>
<feature type="active site" description="Proton donor" evidence="4">
    <location>
        <position position="140"/>
    </location>
</feature>
<evidence type="ECO:0000259" key="5">
    <source>
        <dbReference type="PROSITE" id="PS51764"/>
    </source>
</evidence>
<protein>
    <submittedName>
        <fullName evidence="6">Glycosyl hydrolase family 5</fullName>
    </submittedName>
</protein>
<feature type="active site" description="Nucleophile" evidence="4">
    <location>
        <position position="244"/>
    </location>
</feature>
<dbReference type="Pfam" id="PF02156">
    <property type="entry name" value="Glyco_hydro_26"/>
    <property type="match status" value="1"/>
</dbReference>
<dbReference type="AlphaFoldDB" id="A0A1C7NTW5"/>